<organism evidence="8 9">
    <name type="scientific">Candidatus Syntropharchaeum caldarium</name>
    <dbReference type="NCBI Taxonomy" id="1838285"/>
    <lineage>
        <taxon>Archaea</taxon>
        <taxon>Methanobacteriati</taxon>
        <taxon>Methanobacteriota</taxon>
        <taxon>Stenosarchaea group</taxon>
        <taxon>Methanomicrobia</taxon>
        <taxon>Methanosarcinales</taxon>
        <taxon>ANME-2 cluster</taxon>
        <taxon>Candidatus Syntropharchaeum</taxon>
    </lineage>
</organism>
<keyword evidence="2 6" id="KW-0210">Decarboxylase</keyword>
<dbReference type="EC" id="4.1.1.11" evidence="6"/>
<dbReference type="GO" id="GO:2001120">
    <property type="term" value="P:methanofuran biosynthetic process"/>
    <property type="evidence" value="ECO:0007669"/>
    <property type="project" value="UniProtKB-UniRule"/>
</dbReference>
<evidence type="ECO:0000256" key="3">
    <source>
        <dbReference type="ARBA" id="ARBA00022898"/>
    </source>
</evidence>
<dbReference type="EMBL" id="LYOS01000005">
    <property type="protein sequence ID" value="OFV67286.1"/>
    <property type="molecule type" value="Genomic_DNA"/>
</dbReference>
<keyword evidence="3 6" id="KW-0663">Pyridoxal phosphate</keyword>
<feature type="modified residue" description="N6-(pyridoxal phosphate)lysine" evidence="6 7">
    <location>
        <position position="232"/>
    </location>
</feature>
<evidence type="ECO:0000313" key="9">
    <source>
        <dbReference type="Proteomes" id="UP000186940"/>
    </source>
</evidence>
<dbReference type="Gene3D" id="3.90.1150.10">
    <property type="entry name" value="Aspartate Aminotransferase, domain 1"/>
    <property type="match status" value="1"/>
</dbReference>
<comment type="cofactor">
    <cofactor evidence="1 6 7">
        <name>pyridoxal 5'-phosphate</name>
        <dbReference type="ChEBI" id="CHEBI:597326"/>
    </cofactor>
</comment>
<dbReference type="UniPathway" id="UPA00241"/>
<dbReference type="InterPro" id="IPR015421">
    <property type="entry name" value="PyrdxlP-dep_Trfase_major"/>
</dbReference>
<dbReference type="UniPathway" id="UPA00080"/>
<dbReference type="InterPro" id="IPR020931">
    <property type="entry name" value="MfnA"/>
</dbReference>
<dbReference type="Gene3D" id="3.40.640.10">
    <property type="entry name" value="Type I PLP-dependent aspartate aminotransferase-like (Major domain)"/>
    <property type="match status" value="1"/>
</dbReference>
<proteinExistence type="inferred from homology"/>
<sequence length="382" mass="41834">MRRGAGKMMEEGMAFEDVLAELERFKEQDLKYTRILSSMCTDPHPIAKIAHRLFLEANLGDPGLFPGAKAIEERTISMIADLLGGDDTVRGYLTTGGTESNIQAIRAFRNAAQIRDGNIIVPQSAHFSFDKIGDLLAVEVRKAPFDASFRVDPDAVEELIDDRTIGIVAIAGTTEYGQIDPIEALAEIARRNNLFLHVDAAFGGFVIPFLDSHPPFDLSVEGVSSITIDPHKMGMSTIPSGGLLFKDGTLLDFLSTPTPYLTSKNQFSLTGTRSGATAASTYAVLRHLGRRGFKQIVDRCMQMTAKLRSGTESAGITSPVEPMMNVLTLEVANLEQVIERLAQSGWRVSVTRDGFMRLVIMPHLTEPIIDEFLSDLEDATKD</sequence>
<dbReference type="InterPro" id="IPR002129">
    <property type="entry name" value="PyrdxlP-dep_de-COase"/>
</dbReference>
<dbReference type="PANTHER" id="PTHR42735">
    <property type="match status" value="1"/>
</dbReference>
<dbReference type="EC" id="4.1.1.25" evidence="6"/>
<dbReference type="GO" id="GO:0015937">
    <property type="term" value="P:coenzyme A biosynthetic process"/>
    <property type="evidence" value="ECO:0007669"/>
    <property type="project" value="UniProtKB-UniRule"/>
</dbReference>
<evidence type="ECO:0000256" key="7">
    <source>
        <dbReference type="PIRSR" id="PIRSR602129-50"/>
    </source>
</evidence>
<dbReference type="Pfam" id="PF00282">
    <property type="entry name" value="Pyridoxal_deC"/>
    <property type="match status" value="1"/>
</dbReference>
<keyword evidence="9" id="KW-1185">Reference proteome</keyword>
<evidence type="ECO:0000256" key="1">
    <source>
        <dbReference type="ARBA" id="ARBA00001933"/>
    </source>
</evidence>
<dbReference type="GO" id="GO:0004068">
    <property type="term" value="F:aspartate 1-decarboxylase activity"/>
    <property type="evidence" value="ECO:0007669"/>
    <property type="project" value="UniProtKB-UniRule"/>
</dbReference>
<reference evidence="8" key="1">
    <citation type="submission" date="2016-05" db="EMBL/GenBank/DDBJ databases">
        <title>Microbial consortia oxidize butane by reversing methanogenesis.</title>
        <authorList>
            <person name="Laso-Perez R."/>
            <person name="Richter M."/>
            <person name="Wegener G."/>
            <person name="Musat F."/>
        </authorList>
    </citation>
    <scope>NUCLEOTIDE SEQUENCE [LARGE SCALE GENOMIC DNA]</scope>
    <source>
        <strain evidence="8">BOX2</strain>
    </source>
</reference>
<dbReference type="GO" id="GO:0019752">
    <property type="term" value="P:carboxylic acid metabolic process"/>
    <property type="evidence" value="ECO:0007669"/>
    <property type="project" value="InterPro"/>
</dbReference>
<dbReference type="HAMAP" id="MF_01610">
    <property type="entry name" value="MfnA_decarbox"/>
    <property type="match status" value="1"/>
</dbReference>
<comment type="catalytic activity">
    <reaction evidence="6">
        <text>L-tyrosine + H(+) = tyramine + CO2</text>
        <dbReference type="Rhea" id="RHEA:14345"/>
        <dbReference type="ChEBI" id="CHEBI:15378"/>
        <dbReference type="ChEBI" id="CHEBI:16526"/>
        <dbReference type="ChEBI" id="CHEBI:58315"/>
        <dbReference type="ChEBI" id="CHEBI:327995"/>
        <dbReference type="EC" id="4.1.1.25"/>
    </reaction>
</comment>
<evidence type="ECO:0000256" key="5">
    <source>
        <dbReference type="ARBA" id="ARBA00038302"/>
    </source>
</evidence>
<keyword evidence="4 6" id="KW-0456">Lyase</keyword>
<dbReference type="Proteomes" id="UP000186940">
    <property type="component" value="Unassembled WGS sequence"/>
</dbReference>
<dbReference type="InterPro" id="IPR015422">
    <property type="entry name" value="PyrdxlP-dep_Trfase_small"/>
</dbReference>
<comment type="catalytic activity">
    <reaction evidence="6">
        <text>L-aspartate + H(+) = beta-alanine + CO2</text>
        <dbReference type="Rhea" id="RHEA:19497"/>
        <dbReference type="ChEBI" id="CHEBI:15378"/>
        <dbReference type="ChEBI" id="CHEBI:16526"/>
        <dbReference type="ChEBI" id="CHEBI:29991"/>
        <dbReference type="ChEBI" id="CHEBI:57966"/>
        <dbReference type="EC" id="4.1.1.11"/>
    </reaction>
</comment>
<comment type="function">
    <text evidence="6">Catalyzes the decarboxylation of L-tyrosine to produce tyramine for methanofuran biosynthesis. Can also catalyze the decarboxylation of L-aspartate to produce beta-alanine for coenzyme A (CoA) biosynthesis.</text>
</comment>
<dbReference type="GO" id="GO:0004837">
    <property type="term" value="F:tyrosine decarboxylase activity"/>
    <property type="evidence" value="ECO:0007669"/>
    <property type="project" value="UniProtKB-UniRule"/>
</dbReference>
<comment type="pathway">
    <text evidence="6">Cofactor biosynthesis; coenzyme A biosynthesis.</text>
</comment>
<dbReference type="PATRIC" id="fig|1838285.3.peg.1579"/>
<comment type="similarity">
    <text evidence="5">Belongs to the group II decarboxylase family. Sphingosine-1-phosphate lyase subfamily.</text>
</comment>
<dbReference type="GO" id="GO:0030170">
    <property type="term" value="F:pyridoxal phosphate binding"/>
    <property type="evidence" value="ECO:0007669"/>
    <property type="project" value="UniProtKB-UniRule"/>
</dbReference>
<dbReference type="AlphaFoldDB" id="A0A1F2P9L2"/>
<dbReference type="InterPro" id="IPR015424">
    <property type="entry name" value="PyrdxlP-dep_Trfase"/>
</dbReference>
<dbReference type="STRING" id="1838285.SCAL_001555"/>
<comment type="similarity">
    <text evidence="6">Belongs to the group II decarboxylase family. MfnA subfamily.</text>
</comment>
<comment type="caution">
    <text evidence="8">The sequence shown here is derived from an EMBL/GenBank/DDBJ whole genome shotgun (WGS) entry which is preliminary data.</text>
</comment>
<dbReference type="NCBIfam" id="TIGR03812">
    <property type="entry name" value="tyr_de_CO2_Arch"/>
    <property type="match status" value="1"/>
</dbReference>
<evidence type="ECO:0000256" key="2">
    <source>
        <dbReference type="ARBA" id="ARBA00022793"/>
    </source>
</evidence>
<evidence type="ECO:0000256" key="4">
    <source>
        <dbReference type="ARBA" id="ARBA00023239"/>
    </source>
</evidence>
<protein>
    <recommendedName>
        <fullName evidence="6">Probable L-tyrosine/L-aspartate decarboxylase</fullName>
        <shortName evidence="6">TDC/ADC</shortName>
        <ecNumber evidence="6">4.1.1.11</ecNumber>
        <ecNumber evidence="6">4.1.1.25</ecNumber>
    </recommendedName>
</protein>
<dbReference type="PANTHER" id="PTHR42735:SF6">
    <property type="entry name" value="SPHINGOSINE-1-PHOSPHATE LYASE 1"/>
    <property type="match status" value="1"/>
</dbReference>
<comment type="pathway">
    <text evidence="6">Cofactor biosynthesis; methanofuran biosynthesis.</text>
</comment>
<evidence type="ECO:0000256" key="6">
    <source>
        <dbReference type="HAMAP-Rule" id="MF_01610"/>
    </source>
</evidence>
<dbReference type="SUPFAM" id="SSF53383">
    <property type="entry name" value="PLP-dependent transferases"/>
    <property type="match status" value="1"/>
</dbReference>
<name>A0A1F2P9L2_9EURY</name>
<dbReference type="InterPro" id="IPR050477">
    <property type="entry name" value="GrpII_AminoAcid_Decarb"/>
</dbReference>
<gene>
    <name evidence="6" type="primary">mfnA</name>
    <name evidence="8" type="ORF">SCAL_001555</name>
</gene>
<evidence type="ECO:0000313" key="8">
    <source>
        <dbReference type="EMBL" id="OFV67286.1"/>
    </source>
</evidence>
<accession>A0A1F2P9L2</accession>